<evidence type="ECO:0000313" key="2">
    <source>
        <dbReference type="EMBL" id="GGC96318.1"/>
    </source>
</evidence>
<protein>
    <submittedName>
        <fullName evidence="2">Alanine racemase</fullName>
    </submittedName>
</protein>
<name>A0ABQ1PFS0_9MICC</name>
<dbReference type="SMART" id="SM01119">
    <property type="entry name" value="D-ser_dehydrat"/>
    <property type="match status" value="1"/>
</dbReference>
<dbReference type="SUPFAM" id="SSF51419">
    <property type="entry name" value="PLP-binding barrel"/>
    <property type="match status" value="1"/>
</dbReference>
<dbReference type="Gene3D" id="3.20.20.10">
    <property type="entry name" value="Alanine racemase"/>
    <property type="match status" value="1"/>
</dbReference>
<reference evidence="3" key="1">
    <citation type="journal article" date="2019" name="Int. J. Syst. Evol. Microbiol.">
        <title>The Global Catalogue of Microorganisms (GCM) 10K type strain sequencing project: providing services to taxonomists for standard genome sequencing and annotation.</title>
        <authorList>
            <consortium name="The Broad Institute Genomics Platform"/>
            <consortium name="The Broad Institute Genome Sequencing Center for Infectious Disease"/>
            <person name="Wu L."/>
            <person name="Ma J."/>
        </authorList>
    </citation>
    <scope>NUCLEOTIDE SEQUENCE [LARGE SCALE GENOMIC DNA]</scope>
    <source>
        <strain evidence="3">CGMCC 1.15480</strain>
    </source>
</reference>
<dbReference type="RefSeq" id="WP_188668672.1">
    <property type="nucleotide sequence ID" value="NZ_BMJI01000017.1"/>
</dbReference>
<evidence type="ECO:0000313" key="3">
    <source>
        <dbReference type="Proteomes" id="UP000597761"/>
    </source>
</evidence>
<gene>
    <name evidence="2" type="ORF">GCM10011512_24160</name>
</gene>
<dbReference type="InterPro" id="IPR042208">
    <property type="entry name" value="D-ser_dehydrat-like_sf"/>
</dbReference>
<dbReference type="InterPro" id="IPR051466">
    <property type="entry name" value="D-amino_acid_metab_enzyme"/>
</dbReference>
<accession>A0ABQ1PFS0</accession>
<dbReference type="Pfam" id="PF14031">
    <property type="entry name" value="D-ser_dehydrat"/>
    <property type="match status" value="1"/>
</dbReference>
<dbReference type="PANTHER" id="PTHR28004">
    <property type="entry name" value="ZGC:162816-RELATED"/>
    <property type="match status" value="1"/>
</dbReference>
<feature type="domain" description="D-serine dehydratase-like" evidence="1">
    <location>
        <begin position="341"/>
        <end position="443"/>
    </location>
</feature>
<proteinExistence type="predicted"/>
<sequence length="461" mass="48064">MADASGTRPAIDAAAVDGLRTEVLDWRHQAVPASRHGLTAEAFASGGSALADLQTPLLTLDSGALTHNLDLLAGWCRDRGVLLAPHGKTTMAPALWRAQLDRGAWGITLANPAQLRVGRHVGVQTLMLANSLTDPQAIRWVAGEVASGARIVSWVDDVRTVERIDAVLGAAGIANDGADVELELIVELGGAGGRTGARSVEAALEVARAVGASRHGRLAGVGGYEGSLAHTADDAGLAAVRQYLTALRSLHERLLAEGAYPGDALVTAGGSAYFDDVVGILGPCATGRGSSGGAAGPRVDVVLRSGAYVIHDDGFYRGISPFSRQGPARHDPDGEDAFRSAMHVWARVVSAPEPGLAILDAGKRDLPVDEGLPVPQLIGPELGAPMRPLTGARITAVNDQHCYLVTDPDTTDGIELRPGDVVRLGLSHPCTAMDKWTLVPVIDDADRPEDAVVVDTVRTFF</sequence>
<evidence type="ECO:0000259" key="1">
    <source>
        <dbReference type="SMART" id="SM01119"/>
    </source>
</evidence>
<organism evidence="2 3">
    <name type="scientific">Tersicoccus solisilvae</name>
    <dbReference type="NCBI Taxonomy" id="1882339"/>
    <lineage>
        <taxon>Bacteria</taxon>
        <taxon>Bacillati</taxon>
        <taxon>Actinomycetota</taxon>
        <taxon>Actinomycetes</taxon>
        <taxon>Micrococcales</taxon>
        <taxon>Micrococcaceae</taxon>
        <taxon>Tersicoccus</taxon>
    </lineage>
</organism>
<dbReference type="Gene3D" id="2.40.37.20">
    <property type="entry name" value="D-serine dehydratase-like domain"/>
    <property type="match status" value="1"/>
</dbReference>
<dbReference type="InterPro" id="IPR029066">
    <property type="entry name" value="PLP-binding_barrel"/>
</dbReference>
<comment type="caution">
    <text evidence="2">The sequence shown here is derived from an EMBL/GenBank/DDBJ whole genome shotgun (WGS) entry which is preliminary data.</text>
</comment>
<keyword evidence="3" id="KW-1185">Reference proteome</keyword>
<dbReference type="EMBL" id="BMJI01000017">
    <property type="protein sequence ID" value="GGC96318.1"/>
    <property type="molecule type" value="Genomic_DNA"/>
</dbReference>
<dbReference type="InterPro" id="IPR026956">
    <property type="entry name" value="D-ser_dehydrat-like_dom"/>
</dbReference>
<dbReference type="PANTHER" id="PTHR28004:SF8">
    <property type="entry name" value="D-SERINE DEAMINASE"/>
    <property type="match status" value="1"/>
</dbReference>
<dbReference type="Proteomes" id="UP000597761">
    <property type="component" value="Unassembled WGS sequence"/>
</dbReference>